<evidence type="ECO:0000313" key="1">
    <source>
        <dbReference type="EMBL" id="DAE15499.1"/>
    </source>
</evidence>
<accession>A0A8S5Q9L6</accession>
<sequence length="41" mass="4755">MTNDKIKLLIIAMVKAINKTDFLISIYSYVKFKFDKEKGAD</sequence>
<dbReference type="EMBL" id="BK015606">
    <property type="protein sequence ID" value="DAE15499.1"/>
    <property type="molecule type" value="Genomic_DNA"/>
</dbReference>
<name>A0A8S5Q9L6_9CAUD</name>
<proteinExistence type="predicted"/>
<organism evidence="1">
    <name type="scientific">Podoviridae sp. ctZ5d16</name>
    <dbReference type="NCBI Taxonomy" id="2825257"/>
    <lineage>
        <taxon>Viruses</taxon>
        <taxon>Duplodnaviria</taxon>
        <taxon>Heunggongvirae</taxon>
        <taxon>Uroviricota</taxon>
        <taxon>Caudoviricetes</taxon>
    </lineage>
</organism>
<protein>
    <submittedName>
        <fullName evidence="1">Uncharacterized protein</fullName>
    </submittedName>
</protein>
<reference evidence="1" key="1">
    <citation type="journal article" date="2021" name="Proc. Natl. Acad. Sci. U.S.A.">
        <title>A Catalog of Tens of Thousands of Viruses from Human Metagenomes Reveals Hidden Associations with Chronic Diseases.</title>
        <authorList>
            <person name="Tisza M.J."/>
            <person name="Buck C.B."/>
        </authorList>
    </citation>
    <scope>NUCLEOTIDE SEQUENCE</scope>
    <source>
        <strain evidence="1">CtZ5d16</strain>
    </source>
</reference>